<evidence type="ECO:0000256" key="3">
    <source>
        <dbReference type="ARBA" id="ARBA00023136"/>
    </source>
</evidence>
<sequence>MGSRYQQATTLHIIIFLQIIHSVTGQYKIIPPDKPVTGVIGKGVILPCQLKVKIIPERLSVQWIFIGNSKNIDVTTYDGKNIYNPVHEYETYKGRTNFFRSEFSKGNVSLHLKNVMLSDKGKYTCSVFFENWYDEVVVDLDVAGK</sequence>
<evidence type="ECO:0000313" key="9">
    <source>
        <dbReference type="EMBL" id="KGL94985.1"/>
    </source>
</evidence>
<dbReference type="EMBL" id="KL872292">
    <property type="protein sequence ID" value="KGL94985.1"/>
    <property type="molecule type" value="Genomic_DNA"/>
</dbReference>
<dbReference type="STRING" id="50402.A0A0A0APK4"/>
<keyword evidence="4" id="KW-1015">Disulfide bond</keyword>
<dbReference type="FunFam" id="2.60.40.10:FF:000142">
    <property type="entry name" value="V-set domain-containing T-cell activation inhibitor 1"/>
    <property type="match status" value="1"/>
</dbReference>
<dbReference type="InterPro" id="IPR003599">
    <property type="entry name" value="Ig_sub"/>
</dbReference>
<gene>
    <name evidence="9" type="ORF">N301_05420</name>
</gene>
<dbReference type="Gene3D" id="2.60.40.10">
    <property type="entry name" value="Immunoglobulins"/>
    <property type="match status" value="1"/>
</dbReference>
<evidence type="ECO:0000256" key="1">
    <source>
        <dbReference type="ARBA" id="ARBA00004370"/>
    </source>
</evidence>
<reference evidence="10" key="1">
    <citation type="journal article" date="2014" name="Science">
        <title>Comparative genomics reveals insights into avian genome evolution and adaptation.</title>
        <authorList>
            <consortium name="Avian Genome Consortium"/>
            <person name="Zhang G."/>
            <person name="Li C."/>
            <person name="Li Q."/>
            <person name="Li B."/>
            <person name="Larkin D.M."/>
            <person name="Lee C."/>
            <person name="Storz J.F."/>
            <person name="Antunes A."/>
            <person name="Greenwold M.J."/>
            <person name="Meredith R.W."/>
            <person name="Odeen A."/>
            <person name="Cui J."/>
            <person name="Zhou Q."/>
            <person name="Xu L."/>
            <person name="Pan H."/>
            <person name="Wang Z."/>
            <person name="Jin L."/>
            <person name="Zhang P."/>
            <person name="Hu H."/>
            <person name="Yang W."/>
            <person name="Hu J."/>
            <person name="Xiao J."/>
            <person name="Yang Z."/>
            <person name="Liu Y."/>
            <person name="Xie Q."/>
            <person name="Yu H."/>
            <person name="Lian J."/>
            <person name="Wen P."/>
            <person name="Zhang F."/>
            <person name="Li H."/>
            <person name="Zeng Y."/>
            <person name="Xiong Z."/>
            <person name="Liu S."/>
            <person name="Zhou L."/>
            <person name="Huang Z."/>
            <person name="An N."/>
            <person name="Wang J."/>
            <person name="Zheng Q."/>
            <person name="Xiong Y."/>
            <person name="Wang G."/>
            <person name="Wang B."/>
            <person name="Wang J."/>
            <person name="Fan Y."/>
            <person name="da Fonseca R.R."/>
            <person name="Alfaro-Nunez A."/>
            <person name="Schubert M."/>
            <person name="Orlando L."/>
            <person name="Mourier T."/>
            <person name="Howard J.T."/>
            <person name="Ganapathy G."/>
            <person name="Pfenning A."/>
            <person name="Whitney O."/>
            <person name="Rivas M.V."/>
            <person name="Hara E."/>
            <person name="Smith J."/>
            <person name="Farre M."/>
            <person name="Narayan J."/>
            <person name="Slavov G."/>
            <person name="Romanov M.N."/>
            <person name="Borges R."/>
            <person name="Machado J.P."/>
            <person name="Khan I."/>
            <person name="Springer M.S."/>
            <person name="Gatesy J."/>
            <person name="Hoffmann F.G."/>
            <person name="Opazo J.C."/>
            <person name="Hastad O."/>
            <person name="Sawyer R.H."/>
            <person name="Kim H."/>
            <person name="Kim K.W."/>
            <person name="Kim H.J."/>
            <person name="Cho S."/>
            <person name="Li N."/>
            <person name="Huang Y."/>
            <person name="Bruford M.W."/>
            <person name="Zhan X."/>
            <person name="Dixon A."/>
            <person name="Bertelsen M.F."/>
            <person name="Derryberry E."/>
            <person name="Warren W."/>
            <person name="Wilson R.K."/>
            <person name="Li S."/>
            <person name="Ray D.A."/>
            <person name="Green R.E."/>
            <person name="O'Brien S.J."/>
            <person name="Griffin D."/>
            <person name="Johnson W.E."/>
            <person name="Haussler D."/>
            <person name="Ryder O.A."/>
            <person name="Willerslev E."/>
            <person name="Graves G.R."/>
            <person name="Alstrom P."/>
            <person name="Fjeldsa J."/>
            <person name="Mindell D.P."/>
            <person name="Edwards S.V."/>
            <person name="Braun E.L."/>
            <person name="Rahbek C."/>
            <person name="Burt D.W."/>
            <person name="Houde P."/>
            <person name="Zhang Y."/>
            <person name="Yang H."/>
            <person name="Wang J."/>
            <person name="Jarvis E.D."/>
            <person name="Gilbert M.T."/>
            <person name="Wang J."/>
        </authorList>
    </citation>
    <scope>NUCLEOTIDE SEQUENCE [LARGE SCALE GENOMIC DNA]</scope>
</reference>
<keyword evidence="10" id="KW-1185">Reference proteome</keyword>
<dbReference type="Proteomes" id="UP000053858">
    <property type="component" value="Unassembled WGS sequence"/>
</dbReference>
<dbReference type="InterPro" id="IPR036179">
    <property type="entry name" value="Ig-like_dom_sf"/>
</dbReference>
<feature type="signal peptide" evidence="7">
    <location>
        <begin position="1"/>
        <end position="25"/>
    </location>
</feature>
<feature type="domain" description="Ig-like" evidence="8">
    <location>
        <begin position="31"/>
        <end position="127"/>
    </location>
</feature>
<organism evidence="9 10">
    <name type="scientific">Charadrius vociferus</name>
    <name type="common">Killdeer</name>
    <name type="synonym">Aegialitis vocifera</name>
    <dbReference type="NCBI Taxonomy" id="50402"/>
    <lineage>
        <taxon>Eukaryota</taxon>
        <taxon>Metazoa</taxon>
        <taxon>Chordata</taxon>
        <taxon>Craniata</taxon>
        <taxon>Vertebrata</taxon>
        <taxon>Euteleostomi</taxon>
        <taxon>Archelosauria</taxon>
        <taxon>Archosauria</taxon>
        <taxon>Dinosauria</taxon>
        <taxon>Saurischia</taxon>
        <taxon>Theropoda</taxon>
        <taxon>Coelurosauria</taxon>
        <taxon>Aves</taxon>
        <taxon>Neognathae</taxon>
        <taxon>Neoaves</taxon>
        <taxon>Charadriiformes</taxon>
        <taxon>Charadriidae</taxon>
        <taxon>Charadrius</taxon>
    </lineage>
</organism>
<keyword evidence="2 7" id="KW-0732">Signal</keyword>
<dbReference type="GO" id="GO:0050852">
    <property type="term" value="P:T cell receptor signaling pathway"/>
    <property type="evidence" value="ECO:0007669"/>
    <property type="project" value="TreeGrafter"/>
</dbReference>
<dbReference type="SMART" id="SM00409">
    <property type="entry name" value="IG"/>
    <property type="match status" value="1"/>
</dbReference>
<protein>
    <submittedName>
        <fullName evidence="9">Butyrophilin subfamily 3 member A2</fullName>
    </submittedName>
</protein>
<keyword evidence="3" id="KW-0472">Membrane</keyword>
<accession>A0A0A0APK4</accession>
<keyword evidence="5" id="KW-0325">Glycoprotein</keyword>
<dbReference type="GO" id="GO:0005102">
    <property type="term" value="F:signaling receptor binding"/>
    <property type="evidence" value="ECO:0007669"/>
    <property type="project" value="TreeGrafter"/>
</dbReference>
<evidence type="ECO:0000259" key="8">
    <source>
        <dbReference type="PROSITE" id="PS50835"/>
    </source>
</evidence>
<dbReference type="InterPro" id="IPR050504">
    <property type="entry name" value="IgSF_BTN/MOG"/>
</dbReference>
<evidence type="ECO:0000256" key="7">
    <source>
        <dbReference type="SAM" id="SignalP"/>
    </source>
</evidence>
<dbReference type="InterPro" id="IPR013106">
    <property type="entry name" value="Ig_V-set"/>
</dbReference>
<keyword evidence="6" id="KW-0393">Immunoglobulin domain</keyword>
<dbReference type="GO" id="GO:0001817">
    <property type="term" value="P:regulation of cytokine production"/>
    <property type="evidence" value="ECO:0007669"/>
    <property type="project" value="TreeGrafter"/>
</dbReference>
<dbReference type="SUPFAM" id="SSF48726">
    <property type="entry name" value="Immunoglobulin"/>
    <property type="match status" value="1"/>
</dbReference>
<name>A0A0A0APK4_CHAVO</name>
<evidence type="ECO:0000313" key="10">
    <source>
        <dbReference type="Proteomes" id="UP000053858"/>
    </source>
</evidence>
<dbReference type="GO" id="GO:0050863">
    <property type="term" value="P:regulation of T cell activation"/>
    <property type="evidence" value="ECO:0007669"/>
    <property type="project" value="UniProtKB-ARBA"/>
</dbReference>
<evidence type="ECO:0000256" key="5">
    <source>
        <dbReference type="ARBA" id="ARBA00023180"/>
    </source>
</evidence>
<dbReference type="InterPro" id="IPR013783">
    <property type="entry name" value="Ig-like_fold"/>
</dbReference>
<dbReference type="InterPro" id="IPR007110">
    <property type="entry name" value="Ig-like_dom"/>
</dbReference>
<proteinExistence type="predicted"/>
<dbReference type="PANTHER" id="PTHR24100:SF130">
    <property type="entry name" value="BUTYROPHILIN-LIKE PROTEIN 9"/>
    <property type="match status" value="1"/>
</dbReference>
<dbReference type="AlphaFoldDB" id="A0A0A0APK4"/>
<dbReference type="PANTHER" id="PTHR24100">
    <property type="entry name" value="BUTYROPHILIN"/>
    <property type="match status" value="1"/>
</dbReference>
<dbReference type="GO" id="GO:0009897">
    <property type="term" value="C:external side of plasma membrane"/>
    <property type="evidence" value="ECO:0007669"/>
    <property type="project" value="TreeGrafter"/>
</dbReference>
<dbReference type="GO" id="GO:1903037">
    <property type="term" value="P:regulation of leukocyte cell-cell adhesion"/>
    <property type="evidence" value="ECO:0007669"/>
    <property type="project" value="UniProtKB-ARBA"/>
</dbReference>
<feature type="chain" id="PRO_5001958874" evidence="7">
    <location>
        <begin position="26"/>
        <end position="145"/>
    </location>
</feature>
<dbReference type="Pfam" id="PF07686">
    <property type="entry name" value="V-set"/>
    <property type="match status" value="1"/>
</dbReference>
<evidence type="ECO:0000256" key="4">
    <source>
        <dbReference type="ARBA" id="ARBA00023157"/>
    </source>
</evidence>
<evidence type="ECO:0000256" key="2">
    <source>
        <dbReference type="ARBA" id="ARBA00022729"/>
    </source>
</evidence>
<dbReference type="SMART" id="SM00406">
    <property type="entry name" value="IGv"/>
    <property type="match status" value="1"/>
</dbReference>
<feature type="non-terminal residue" evidence="9">
    <location>
        <position position="145"/>
    </location>
</feature>
<dbReference type="PROSITE" id="PS50835">
    <property type="entry name" value="IG_LIKE"/>
    <property type="match status" value="1"/>
</dbReference>
<comment type="subcellular location">
    <subcellularLocation>
        <location evidence="1">Membrane</location>
    </subcellularLocation>
</comment>
<evidence type="ECO:0000256" key="6">
    <source>
        <dbReference type="ARBA" id="ARBA00023319"/>
    </source>
</evidence>